<proteinExistence type="predicted"/>
<sequence>MSYPSNTVHYLLMVAIATIVLCTITAFHWNVTGSTYVYNYAPAKKIDHQGEKFLAYLPHSGLSNQRNELENALLLASYLNRTLIVPPAFLGHIGGWQSNDHLFEYMDIMTRPRPWWNRCKDKLALADGPCHSKSRYATVPWEYLHSSIGELGIPMRSIRHVSLDKLKAMLTLSDDEIHIQHDTSLYTWFLCDIPHEECPTLDPTVFETGRRRTYDEQWNIEDLRAIEKPLIHLQGVFGTDRVGVHQKQHLELRNKIREALAYRNPTLEEVTDKIIEQLGGKHQFLSIHVRMGNRQFLKPLHKHIEEQIEFLEKAQRGPGNSTSCGDFQIYVATDAHDPRKSPELAPVFERFPCAKVLGDYKDLLPSLESDTGVTLFQPPQQSIVDFLIPVIDAMVAGHAKDFMGNPSSTYSTYIEQLQSVYKLSS</sequence>
<protein>
    <recommendedName>
        <fullName evidence="4">O-fucosyltransferase family protein</fullName>
    </recommendedName>
</protein>
<keyword evidence="3" id="KW-1185">Reference proteome</keyword>
<comment type="caution">
    <text evidence="2">The sequence shown here is derived from an EMBL/GenBank/DDBJ whole genome shotgun (WGS) entry which is preliminary data.</text>
</comment>
<gene>
    <name evidence="2" type="ORF">INT44_002662</name>
</gene>
<accession>A0A8H7PEU8</accession>
<dbReference type="CDD" id="cd11296">
    <property type="entry name" value="O-FucT_like"/>
    <property type="match status" value="1"/>
</dbReference>
<dbReference type="AlphaFoldDB" id="A0A8H7PEU8"/>
<dbReference type="PANTHER" id="PTHR36050:SF1">
    <property type="entry name" value="O-FUCOSYLTRANSFERASE 30"/>
    <property type="match status" value="1"/>
</dbReference>
<evidence type="ECO:0008006" key="4">
    <source>
        <dbReference type="Google" id="ProtNLM"/>
    </source>
</evidence>
<name>A0A8H7PEU8_9FUNG</name>
<dbReference type="OrthoDB" id="1882547at2759"/>
<reference evidence="2" key="1">
    <citation type="submission" date="2020-12" db="EMBL/GenBank/DDBJ databases">
        <title>Metabolic potential, ecology and presence of endohyphal bacteria is reflected in genomic diversity of Mucoromycotina.</title>
        <authorList>
            <person name="Muszewska A."/>
            <person name="Okrasinska A."/>
            <person name="Steczkiewicz K."/>
            <person name="Drgas O."/>
            <person name="Orlowska M."/>
            <person name="Perlinska-Lenart U."/>
            <person name="Aleksandrzak-Piekarczyk T."/>
            <person name="Szatraj K."/>
            <person name="Zielenkiewicz U."/>
            <person name="Pilsyk S."/>
            <person name="Malc E."/>
            <person name="Mieczkowski P."/>
            <person name="Kruszewska J.S."/>
            <person name="Biernat P."/>
            <person name="Pawlowska J."/>
        </authorList>
    </citation>
    <scope>NUCLEOTIDE SEQUENCE</scope>
    <source>
        <strain evidence="2">WA0000051536</strain>
    </source>
</reference>
<evidence type="ECO:0000313" key="2">
    <source>
        <dbReference type="EMBL" id="KAG2172647.1"/>
    </source>
</evidence>
<evidence type="ECO:0000313" key="3">
    <source>
        <dbReference type="Proteomes" id="UP000612746"/>
    </source>
</evidence>
<keyword evidence="1" id="KW-1133">Transmembrane helix</keyword>
<organism evidence="2 3">
    <name type="scientific">Umbelopsis vinacea</name>
    <dbReference type="NCBI Taxonomy" id="44442"/>
    <lineage>
        <taxon>Eukaryota</taxon>
        <taxon>Fungi</taxon>
        <taxon>Fungi incertae sedis</taxon>
        <taxon>Mucoromycota</taxon>
        <taxon>Mucoromycotina</taxon>
        <taxon>Umbelopsidomycetes</taxon>
        <taxon>Umbelopsidales</taxon>
        <taxon>Umbelopsidaceae</taxon>
        <taxon>Umbelopsis</taxon>
    </lineage>
</organism>
<keyword evidence="1" id="KW-0472">Membrane</keyword>
<evidence type="ECO:0000256" key="1">
    <source>
        <dbReference type="SAM" id="Phobius"/>
    </source>
</evidence>
<dbReference type="PANTHER" id="PTHR36050">
    <property type="entry name" value="O-FUCOSYLTRANSFERASE 30"/>
    <property type="match status" value="1"/>
</dbReference>
<feature type="transmembrane region" description="Helical" evidence="1">
    <location>
        <begin position="7"/>
        <end position="29"/>
    </location>
</feature>
<dbReference type="Proteomes" id="UP000612746">
    <property type="component" value="Unassembled WGS sequence"/>
</dbReference>
<dbReference type="Gene3D" id="3.40.50.11350">
    <property type="match status" value="1"/>
</dbReference>
<keyword evidence="1" id="KW-0812">Transmembrane</keyword>
<dbReference type="EMBL" id="JAEPRA010000022">
    <property type="protein sequence ID" value="KAG2172647.1"/>
    <property type="molecule type" value="Genomic_DNA"/>
</dbReference>